<dbReference type="SMART" id="SM00490">
    <property type="entry name" value="HELICc"/>
    <property type="match status" value="1"/>
</dbReference>
<organism evidence="6">
    <name type="scientific">mine drainage metagenome</name>
    <dbReference type="NCBI Taxonomy" id="410659"/>
    <lineage>
        <taxon>unclassified sequences</taxon>
        <taxon>metagenomes</taxon>
        <taxon>ecological metagenomes</taxon>
    </lineage>
</organism>
<feature type="region of interest" description="Disordered" evidence="4">
    <location>
        <begin position="123"/>
        <end position="146"/>
    </location>
</feature>
<keyword evidence="1" id="KW-0547">Nucleotide-binding</keyword>
<dbReference type="GO" id="GO:0005524">
    <property type="term" value="F:ATP binding"/>
    <property type="evidence" value="ECO:0007669"/>
    <property type="project" value="UniProtKB-KW"/>
</dbReference>
<dbReference type="AlphaFoldDB" id="T0YBG5"/>
<dbReference type="EMBL" id="AUZX01014339">
    <property type="protein sequence ID" value="EQD32566.1"/>
    <property type="molecule type" value="Genomic_DNA"/>
</dbReference>
<evidence type="ECO:0000256" key="1">
    <source>
        <dbReference type="ARBA" id="ARBA00022741"/>
    </source>
</evidence>
<feature type="domain" description="Helicase C-terminal" evidence="5">
    <location>
        <begin position="9"/>
        <end position="106"/>
    </location>
</feature>
<keyword evidence="2" id="KW-0067">ATP-binding</keyword>
<dbReference type="InterPro" id="IPR001650">
    <property type="entry name" value="Helicase_C-like"/>
</dbReference>
<dbReference type="GO" id="GO:0006270">
    <property type="term" value="P:DNA replication initiation"/>
    <property type="evidence" value="ECO:0007669"/>
    <property type="project" value="TreeGrafter"/>
</dbReference>
<accession>T0YBG5</accession>
<gene>
    <name evidence="6" type="ORF">B1A_19441</name>
</gene>
<dbReference type="GO" id="GO:0006302">
    <property type="term" value="P:double-strand break repair"/>
    <property type="evidence" value="ECO:0007669"/>
    <property type="project" value="TreeGrafter"/>
</dbReference>
<dbReference type="Pfam" id="PF00271">
    <property type="entry name" value="Helicase_C"/>
    <property type="match status" value="1"/>
</dbReference>
<evidence type="ECO:0000313" key="6">
    <source>
        <dbReference type="EMBL" id="EQD32566.1"/>
    </source>
</evidence>
<dbReference type="GO" id="GO:0003677">
    <property type="term" value="F:DNA binding"/>
    <property type="evidence" value="ECO:0007669"/>
    <property type="project" value="UniProtKB-KW"/>
</dbReference>
<dbReference type="GO" id="GO:0006310">
    <property type="term" value="P:DNA recombination"/>
    <property type="evidence" value="ECO:0007669"/>
    <property type="project" value="TreeGrafter"/>
</dbReference>
<comment type="caution">
    <text evidence="6">The sequence shown here is derived from an EMBL/GenBank/DDBJ whole genome shotgun (WGS) entry which is preliminary data.</text>
</comment>
<keyword evidence="3" id="KW-0238">DNA-binding</keyword>
<evidence type="ECO:0000259" key="5">
    <source>
        <dbReference type="SMART" id="SM00490"/>
    </source>
</evidence>
<dbReference type="SUPFAM" id="SSF52540">
    <property type="entry name" value="P-loop containing nucleoside triphosphate hydrolases"/>
    <property type="match status" value="1"/>
</dbReference>
<dbReference type="InterPro" id="IPR027417">
    <property type="entry name" value="P-loop_NTPase"/>
</dbReference>
<evidence type="ECO:0000256" key="4">
    <source>
        <dbReference type="SAM" id="MobiDB-lite"/>
    </source>
</evidence>
<dbReference type="Gene3D" id="3.40.50.300">
    <property type="entry name" value="P-loop containing nucleotide triphosphate hydrolases"/>
    <property type="match status" value="1"/>
</dbReference>
<proteinExistence type="predicted"/>
<evidence type="ECO:0000256" key="3">
    <source>
        <dbReference type="ARBA" id="ARBA00023125"/>
    </source>
</evidence>
<dbReference type="PANTHER" id="PTHR30580:SF0">
    <property type="entry name" value="PRIMOSOMAL PROTEIN N"/>
    <property type="match status" value="1"/>
</dbReference>
<dbReference type="PANTHER" id="PTHR30580">
    <property type="entry name" value="PRIMOSOMAL PROTEIN N"/>
    <property type="match status" value="1"/>
</dbReference>
<name>T0YBG5_9ZZZZ</name>
<reference evidence="6" key="2">
    <citation type="journal article" date="2014" name="ISME J.">
        <title>Microbial stratification in low pH oxic and suboxic macroscopic growths along an acid mine drainage.</title>
        <authorList>
            <person name="Mendez-Garcia C."/>
            <person name="Mesa V."/>
            <person name="Sprenger R.R."/>
            <person name="Richter M."/>
            <person name="Diez M.S."/>
            <person name="Solano J."/>
            <person name="Bargiela R."/>
            <person name="Golyshina O.V."/>
            <person name="Manteca A."/>
            <person name="Ramos J.L."/>
            <person name="Gallego J.R."/>
            <person name="Llorente I."/>
            <person name="Martins Dos Santos V.A."/>
            <person name="Jensen O.N."/>
            <person name="Pelaez A.I."/>
            <person name="Sanchez J."/>
            <person name="Ferrer M."/>
        </authorList>
    </citation>
    <scope>NUCLEOTIDE SEQUENCE</scope>
</reference>
<dbReference type="GO" id="GO:0043138">
    <property type="term" value="F:3'-5' DNA helicase activity"/>
    <property type="evidence" value="ECO:0007669"/>
    <property type="project" value="TreeGrafter"/>
</dbReference>
<evidence type="ECO:0000256" key="2">
    <source>
        <dbReference type="ARBA" id="ARBA00022840"/>
    </source>
</evidence>
<protein>
    <submittedName>
        <fullName evidence="6">Primosomal protein n</fullName>
    </submittedName>
</protein>
<reference evidence="6" key="1">
    <citation type="submission" date="2013-08" db="EMBL/GenBank/DDBJ databases">
        <authorList>
            <person name="Mendez C."/>
            <person name="Richter M."/>
            <person name="Ferrer M."/>
            <person name="Sanchez J."/>
        </authorList>
    </citation>
    <scope>NUCLEOTIDE SEQUENCE</scope>
</reference>
<sequence length="146" mass="15982">METRGEGTQQVEERLRNYCPSARLLRLDSDSLALKGSWERAREQILDHQVDILVGTQLLVKGHDFPDLSLVVVLNADQSLFSSDFRASERLYAQLLQVAGRAGRAEKAGQVWIETDYPGHPRTVGADAARNRKLSGPGIGPAASDG</sequence>
<feature type="non-terminal residue" evidence="6">
    <location>
        <position position="146"/>
    </location>
</feature>